<proteinExistence type="inferred from homology"/>
<accession>A0A665WSI7</accession>
<evidence type="ECO:0000256" key="3">
    <source>
        <dbReference type="ARBA" id="ARBA00023134"/>
    </source>
</evidence>
<dbReference type="Ensembl" id="ENSENLT00000048105.1">
    <property type="protein sequence ID" value="ENSENLP00000046966.1"/>
    <property type="gene ID" value="ENSENLG00000019879.1"/>
</dbReference>
<protein>
    <recommendedName>
        <fullName evidence="4">AIG1-type G domain-containing protein</fullName>
    </recommendedName>
</protein>
<dbReference type="SUPFAM" id="SSF52540">
    <property type="entry name" value="P-loop containing nucleoside triphosphate hydrolases"/>
    <property type="match status" value="3"/>
</dbReference>
<reference evidence="5" key="3">
    <citation type="submission" date="2025-09" db="UniProtKB">
        <authorList>
            <consortium name="Ensembl"/>
        </authorList>
    </citation>
    <scope>IDENTIFICATION</scope>
</reference>
<feature type="domain" description="AIG1-type G" evidence="4">
    <location>
        <begin position="226"/>
        <end position="422"/>
    </location>
</feature>
<comment type="similarity">
    <text evidence="1">Belongs to the TRAFAC class TrmE-Era-EngA-EngB-Septin-like GTPase superfamily. AIG1/Toc34/Toc159-like paraseptin GTPase family. IAN subfamily.</text>
</comment>
<evidence type="ECO:0000256" key="1">
    <source>
        <dbReference type="ARBA" id="ARBA00008535"/>
    </source>
</evidence>
<dbReference type="Proteomes" id="UP000472264">
    <property type="component" value="Chromosome 18"/>
</dbReference>
<dbReference type="InterPro" id="IPR045058">
    <property type="entry name" value="GIMA/IAN/Toc"/>
</dbReference>
<dbReference type="PROSITE" id="PS51720">
    <property type="entry name" value="G_AIG1"/>
    <property type="match status" value="3"/>
</dbReference>
<organism evidence="5 6">
    <name type="scientific">Echeneis naucrates</name>
    <name type="common">Live sharksucker</name>
    <dbReference type="NCBI Taxonomy" id="173247"/>
    <lineage>
        <taxon>Eukaryota</taxon>
        <taxon>Metazoa</taxon>
        <taxon>Chordata</taxon>
        <taxon>Craniata</taxon>
        <taxon>Vertebrata</taxon>
        <taxon>Euteleostomi</taxon>
        <taxon>Actinopterygii</taxon>
        <taxon>Neopterygii</taxon>
        <taxon>Teleostei</taxon>
        <taxon>Neoteleostei</taxon>
        <taxon>Acanthomorphata</taxon>
        <taxon>Carangaria</taxon>
        <taxon>Carangiformes</taxon>
        <taxon>Echeneidae</taxon>
        <taxon>Echeneis</taxon>
    </lineage>
</organism>
<evidence type="ECO:0000256" key="2">
    <source>
        <dbReference type="ARBA" id="ARBA00022741"/>
    </source>
</evidence>
<dbReference type="InterPro" id="IPR027417">
    <property type="entry name" value="P-loop_NTPase"/>
</dbReference>
<sequence length="694" mass="78632">MTEQEKSRRIAILGKTGAGKSSLVNTICGEEVFKVYHNVNSGTKDCQSATRYVHNRRITLIDTPGLFDTDRAEEELKAEILRCITECAPGPHAFLILLKVEKFTEHENAVVEKILEFFSEEAFKYAAVVFTHGDQLSEGEKIKDFLQKNEKLKEIVGKCGHRCHVIDNKYWKNDSQEEYRSNKFQVQQLLQTIDDIFLANRGTCYTNEMLQEVSQGNRGSRGRDISWPRRIVILGYTGAGKSSLANTIFGEEVFDISHAADSGTTNCQSATRSVYNRRITLVDTPGFFATMRAEEELKAEILRCITECAPGPHTFLIVQKVENFTVHENAVIEKILEYFSEEAFKYAAVVFTHGDQLSEGETIQDFVHHNEALNELVRNCGNRCHVIDNKYWKNESQEEYRSNKFQVQKLLQTIDDIFQKNGSTCYTNEMLIVLLGKTGVGKSSLANSILGTNVFSFSDFEKSICQAKSGSVNGRHVTLVDTPGLISRDRSGEELKSEILGCISECAPGPHAFLIVLKVEKMTEQEKAVITQICQYFSEDILKYATVVFTHGDQLTEGMKIEEFVDQSDDLRELIKKCSGRCCVVDNKYWKNRQQDEYRTNQYQVAKLLDAIDEMIVKNKGGCYTTKMLTEWQAQQDERIKPSSASVFSIFKHLMNSLKRKPWAFVGAALGVLFIWKLMKNQHAAEAAETSLSM</sequence>
<name>A0A665WSI7_ECHNA</name>
<dbReference type="AlphaFoldDB" id="A0A665WSI7"/>
<dbReference type="Pfam" id="PF04548">
    <property type="entry name" value="AIG1"/>
    <property type="match status" value="3"/>
</dbReference>
<evidence type="ECO:0000313" key="6">
    <source>
        <dbReference type="Proteomes" id="UP000472264"/>
    </source>
</evidence>
<evidence type="ECO:0000259" key="4">
    <source>
        <dbReference type="PROSITE" id="PS51720"/>
    </source>
</evidence>
<dbReference type="Gene3D" id="3.40.50.300">
    <property type="entry name" value="P-loop containing nucleotide triphosphate hydrolases"/>
    <property type="match status" value="3"/>
</dbReference>
<evidence type="ECO:0000313" key="5">
    <source>
        <dbReference type="Ensembl" id="ENSENLP00000046966.1"/>
    </source>
</evidence>
<dbReference type="PANTHER" id="PTHR10903:SF62">
    <property type="entry name" value="GTPASE IMAP FAMILY MEMBER 4-LIKE-RELATED"/>
    <property type="match status" value="1"/>
</dbReference>
<dbReference type="InterPro" id="IPR006703">
    <property type="entry name" value="G_AIG1"/>
</dbReference>
<dbReference type="PANTHER" id="PTHR10903">
    <property type="entry name" value="GTPASE, IMAP FAMILY MEMBER-RELATED"/>
    <property type="match status" value="1"/>
</dbReference>
<feature type="domain" description="AIG1-type G" evidence="4">
    <location>
        <begin position="427"/>
        <end position="633"/>
    </location>
</feature>
<reference evidence="5" key="1">
    <citation type="submission" date="2021-04" db="EMBL/GenBank/DDBJ databases">
        <authorList>
            <consortium name="Wellcome Sanger Institute Data Sharing"/>
        </authorList>
    </citation>
    <scope>NUCLEOTIDE SEQUENCE [LARGE SCALE GENOMIC DNA]</scope>
</reference>
<dbReference type="GO" id="GO:0005525">
    <property type="term" value="F:GTP binding"/>
    <property type="evidence" value="ECO:0007669"/>
    <property type="project" value="UniProtKB-KW"/>
</dbReference>
<keyword evidence="2" id="KW-0547">Nucleotide-binding</keyword>
<reference evidence="5" key="2">
    <citation type="submission" date="2025-08" db="UniProtKB">
        <authorList>
            <consortium name="Ensembl"/>
        </authorList>
    </citation>
    <scope>IDENTIFICATION</scope>
</reference>
<dbReference type="FunFam" id="3.40.50.300:FF:000366">
    <property type="entry name" value="GTPase, IMAP family member 2"/>
    <property type="match status" value="3"/>
</dbReference>
<keyword evidence="6" id="KW-1185">Reference proteome</keyword>
<keyword evidence="3" id="KW-0342">GTP-binding</keyword>
<feature type="domain" description="AIG1-type G" evidence="4">
    <location>
        <begin position="5"/>
        <end position="214"/>
    </location>
</feature>